<evidence type="ECO:0000313" key="3">
    <source>
        <dbReference type="Proteomes" id="UP000008632"/>
    </source>
</evidence>
<dbReference type="AlphaFoldDB" id="E6WXD9"/>
<gene>
    <name evidence="2" type="ordered locus">Psesu_3085</name>
</gene>
<dbReference type="Proteomes" id="UP000008632">
    <property type="component" value="Chromosome"/>
</dbReference>
<dbReference type="OrthoDB" id="6258586at2"/>
<organism evidence="2 3">
    <name type="scientific">Pseudoxanthomonas suwonensis (strain 11-1)</name>
    <dbReference type="NCBI Taxonomy" id="743721"/>
    <lineage>
        <taxon>Bacteria</taxon>
        <taxon>Pseudomonadati</taxon>
        <taxon>Pseudomonadota</taxon>
        <taxon>Gammaproteobacteria</taxon>
        <taxon>Lysobacterales</taxon>
        <taxon>Lysobacteraceae</taxon>
        <taxon>Pseudoxanthomonas</taxon>
    </lineage>
</organism>
<dbReference type="STRING" id="743721.Psesu_3085"/>
<evidence type="ECO:0000256" key="1">
    <source>
        <dbReference type="SAM" id="SignalP"/>
    </source>
</evidence>
<dbReference type="eggNOG" id="ENOG503374U">
    <property type="taxonomic scope" value="Bacteria"/>
</dbReference>
<dbReference type="HOGENOM" id="CLU_105436_0_0_6"/>
<feature type="chain" id="PRO_5003212348" description="Secreted protein" evidence="1">
    <location>
        <begin position="21"/>
        <end position="222"/>
    </location>
</feature>
<keyword evidence="1" id="KW-0732">Signal</keyword>
<sequence>MIPRVLLVLCVAAAAVPAPAADFPDVPVPKGARGERVSDHMRYNGLDMRASRYAIDQPVDKVRAFYLRQWKDKVADTALDGGGSVLGYMDRGRHYVTVALRPAGRGTEATIGVMRLPLEDVAPDAVGKGFARLPRTEVAEDIVYLDTPRQVRTLSMGNAHSPFQNERFYTRTLGAQGYAREPGDACQASSQVCQVRYTRDRERITVTAMRQEQGTAIVAVIE</sequence>
<feature type="signal peptide" evidence="1">
    <location>
        <begin position="1"/>
        <end position="20"/>
    </location>
</feature>
<name>E6WXD9_PSEUU</name>
<dbReference type="KEGG" id="psu:Psesu_3085"/>
<dbReference type="RefSeq" id="WP_013536733.1">
    <property type="nucleotide sequence ID" value="NC_014924.1"/>
</dbReference>
<protein>
    <recommendedName>
        <fullName evidence="4">Secreted protein</fullName>
    </recommendedName>
</protein>
<reference evidence="2 3" key="1">
    <citation type="submission" date="2011-01" db="EMBL/GenBank/DDBJ databases">
        <title>Complete sequence of Pseudoxanthomonas suwonensis 11-1.</title>
        <authorList>
            <consortium name="US DOE Joint Genome Institute"/>
            <person name="Lucas S."/>
            <person name="Copeland A."/>
            <person name="Lapidus A."/>
            <person name="Cheng J.-F."/>
            <person name="Goodwin L."/>
            <person name="Pitluck S."/>
            <person name="Teshima H."/>
            <person name="Detter J.C."/>
            <person name="Han C."/>
            <person name="Tapia R."/>
            <person name="Land M."/>
            <person name="Hauser L."/>
            <person name="Kyrpides N."/>
            <person name="Ivanova N."/>
            <person name="Ovchinnikova G."/>
            <person name="Siebers A.K."/>
            <person name="Allgaier M."/>
            <person name="Thelen M.P."/>
            <person name="Hugenholtz P."/>
            <person name="Gladden J."/>
            <person name="Woyke T."/>
        </authorList>
    </citation>
    <scope>NUCLEOTIDE SEQUENCE [LARGE SCALE GENOMIC DNA]</scope>
    <source>
        <strain evidence="3">11-1</strain>
    </source>
</reference>
<keyword evidence="3" id="KW-1185">Reference proteome</keyword>
<proteinExistence type="predicted"/>
<evidence type="ECO:0008006" key="4">
    <source>
        <dbReference type="Google" id="ProtNLM"/>
    </source>
</evidence>
<dbReference type="EMBL" id="CP002446">
    <property type="protein sequence ID" value="ADV28908.1"/>
    <property type="molecule type" value="Genomic_DNA"/>
</dbReference>
<evidence type="ECO:0000313" key="2">
    <source>
        <dbReference type="EMBL" id="ADV28908.1"/>
    </source>
</evidence>
<accession>E6WXD9</accession>